<dbReference type="OMA" id="MCGSSLE"/>
<dbReference type="AlphaFoldDB" id="A0A3Q4GJY3"/>
<dbReference type="PANTHER" id="PTHR12080">
    <property type="entry name" value="SIGNALING LYMPHOCYTIC ACTIVATION MOLECULE"/>
    <property type="match status" value="1"/>
</dbReference>
<feature type="domain" description="Ig-like" evidence="7">
    <location>
        <begin position="125"/>
        <end position="204"/>
    </location>
</feature>
<evidence type="ECO:0000256" key="3">
    <source>
        <dbReference type="ARBA" id="ARBA00023136"/>
    </source>
</evidence>
<feature type="transmembrane region" description="Helical" evidence="5">
    <location>
        <begin position="245"/>
        <end position="272"/>
    </location>
</feature>
<keyword evidence="5" id="KW-0812">Transmembrane</keyword>
<reference evidence="8" key="1">
    <citation type="submission" date="2025-08" db="UniProtKB">
        <authorList>
            <consortium name="Ensembl"/>
        </authorList>
    </citation>
    <scope>IDENTIFICATION</scope>
</reference>
<dbReference type="SUPFAM" id="SSF48726">
    <property type="entry name" value="Immunoglobulin"/>
    <property type="match status" value="1"/>
</dbReference>
<sequence length="280" mass="31155">MKPSAGFLLLAVLLSAAVRFAQARIIHSYFKLGGTLVLKPASVSARITSIAWKRDGELLAEWVEDVIPRTYYGRFGGRSEVNTNAGVLEIRNMTAADSGVYSVEINNQPQSQTHQAVRIREVPQPEVTVRPPMCGSSLENCTLSCDGDVKDAEPVEYFWKIGGGEWEQSGKIMEINNSEETQCVKMFSCRMKNPVSERHSEPITNPFHQHRNLDYRWWILTLVGAAVLAVVAVLVCFFSLTEIDVFGSVLCCLVTSCCALLFVYFFCLLLSVQEFGLDSL</sequence>
<dbReference type="InterPro" id="IPR036179">
    <property type="entry name" value="Ig-like_dom_sf"/>
</dbReference>
<evidence type="ECO:0000256" key="1">
    <source>
        <dbReference type="ARBA" id="ARBA00004370"/>
    </source>
</evidence>
<dbReference type="GeneTree" id="ENSGT00610000086518"/>
<keyword evidence="3 5" id="KW-0472">Membrane</keyword>
<accession>A0A3Q4GJY3</accession>
<evidence type="ECO:0000259" key="7">
    <source>
        <dbReference type="PROSITE" id="PS50835"/>
    </source>
</evidence>
<dbReference type="Proteomes" id="UP000261580">
    <property type="component" value="Unassembled WGS sequence"/>
</dbReference>
<dbReference type="GO" id="GO:0016020">
    <property type="term" value="C:membrane"/>
    <property type="evidence" value="ECO:0007669"/>
    <property type="project" value="UniProtKB-SubCell"/>
</dbReference>
<evidence type="ECO:0000256" key="4">
    <source>
        <dbReference type="ARBA" id="ARBA00023180"/>
    </source>
</evidence>
<comment type="subcellular location">
    <subcellularLocation>
        <location evidence="1">Membrane</location>
    </subcellularLocation>
</comment>
<evidence type="ECO:0000256" key="5">
    <source>
        <dbReference type="SAM" id="Phobius"/>
    </source>
</evidence>
<keyword evidence="5" id="KW-1133">Transmembrane helix</keyword>
<feature type="chain" id="PRO_5018671792" description="Ig-like domain-containing protein" evidence="6">
    <location>
        <begin position="24"/>
        <end position="280"/>
    </location>
</feature>
<proteinExistence type="predicted"/>
<dbReference type="PANTHER" id="PTHR12080:SF125">
    <property type="entry name" value="CD48 ANTIGEN-LIKE"/>
    <property type="match status" value="1"/>
</dbReference>
<dbReference type="PROSITE" id="PS50835">
    <property type="entry name" value="IG_LIKE"/>
    <property type="match status" value="1"/>
</dbReference>
<keyword evidence="2 6" id="KW-0732">Signal</keyword>
<evidence type="ECO:0000256" key="6">
    <source>
        <dbReference type="SAM" id="SignalP"/>
    </source>
</evidence>
<protein>
    <recommendedName>
        <fullName evidence="7">Ig-like domain-containing protein</fullName>
    </recommendedName>
</protein>
<keyword evidence="9" id="KW-1185">Reference proteome</keyword>
<dbReference type="InterPro" id="IPR007110">
    <property type="entry name" value="Ig-like_dom"/>
</dbReference>
<evidence type="ECO:0000313" key="9">
    <source>
        <dbReference type="Proteomes" id="UP000261580"/>
    </source>
</evidence>
<dbReference type="InterPro" id="IPR013783">
    <property type="entry name" value="Ig-like_fold"/>
</dbReference>
<dbReference type="Ensembl" id="ENSNBRT00000009523.1">
    <property type="protein sequence ID" value="ENSNBRP00000009261.1"/>
    <property type="gene ID" value="ENSNBRG00000007231.1"/>
</dbReference>
<dbReference type="Gene3D" id="2.60.40.10">
    <property type="entry name" value="Immunoglobulins"/>
    <property type="match status" value="2"/>
</dbReference>
<reference evidence="8" key="2">
    <citation type="submission" date="2025-09" db="UniProtKB">
        <authorList>
            <consortium name="Ensembl"/>
        </authorList>
    </citation>
    <scope>IDENTIFICATION</scope>
</reference>
<evidence type="ECO:0000256" key="2">
    <source>
        <dbReference type="ARBA" id="ARBA00022729"/>
    </source>
</evidence>
<name>A0A3Q4GJY3_NEOBR</name>
<evidence type="ECO:0000313" key="8">
    <source>
        <dbReference type="Ensembl" id="ENSNBRP00000009261.1"/>
    </source>
</evidence>
<dbReference type="InterPro" id="IPR015631">
    <property type="entry name" value="CD2/SLAM_rcpt"/>
</dbReference>
<feature type="transmembrane region" description="Helical" evidence="5">
    <location>
        <begin position="217"/>
        <end position="238"/>
    </location>
</feature>
<organism evidence="8 9">
    <name type="scientific">Neolamprologus brichardi</name>
    <name type="common">Fairy cichlid</name>
    <name type="synonym">Lamprologus brichardi</name>
    <dbReference type="NCBI Taxonomy" id="32507"/>
    <lineage>
        <taxon>Eukaryota</taxon>
        <taxon>Metazoa</taxon>
        <taxon>Chordata</taxon>
        <taxon>Craniata</taxon>
        <taxon>Vertebrata</taxon>
        <taxon>Euteleostomi</taxon>
        <taxon>Actinopterygii</taxon>
        <taxon>Neopterygii</taxon>
        <taxon>Teleostei</taxon>
        <taxon>Neoteleostei</taxon>
        <taxon>Acanthomorphata</taxon>
        <taxon>Ovalentaria</taxon>
        <taxon>Cichlomorphae</taxon>
        <taxon>Cichliformes</taxon>
        <taxon>Cichlidae</taxon>
        <taxon>African cichlids</taxon>
        <taxon>Pseudocrenilabrinae</taxon>
        <taxon>Lamprologini</taxon>
        <taxon>Neolamprologus</taxon>
    </lineage>
</organism>
<feature type="signal peptide" evidence="6">
    <location>
        <begin position="1"/>
        <end position="23"/>
    </location>
</feature>
<dbReference type="STRING" id="32507.ENSNBRP00000009261"/>
<keyword evidence="4" id="KW-0325">Glycoprotein</keyword>